<comment type="caution">
    <text evidence="1">The sequence shown here is derived from an EMBL/GenBank/DDBJ whole genome shotgun (WGS) entry which is preliminary data.</text>
</comment>
<sequence>MPEVMSETEKLYKSLRENYDSYMESEKRKRQLIELQEARFAKLKLEQERRKSSSASNNGSLNFELSKTEEESLSKKIRSLSSSSLSSAEAQHLSNLPNYPSLPVFDESLETPKLPNNINGNSIESQPAQRTIETIPSVSSIVPLHNSVLAPPTNGTSSIFADIPVVPSLPQKPPIAVPATPILPKKPITTAKKELFHKTVNFTEGGSPLRTIFLPAQLIDRFLLIAKRNTRKKLETCGILCGKLNRNAFFITHLVIPEQDNTPNTCTTKNEEKLFDVIDNLDLFVLGWIHTHPTQSCFLSSVDLHTQNSYQIMLNEAIAIVCSPDDKFTKNLGIFRLTDPPGVPTITNCSLTGFHPHPNDKDLYGECHRQSGDVKSGHVVIKNELPFEVKDLRS</sequence>
<keyword evidence="2" id="KW-1185">Reference proteome</keyword>
<proteinExistence type="predicted"/>
<name>A0ACB5SYK6_AMBMO</name>
<dbReference type="Proteomes" id="UP001165064">
    <property type="component" value="Unassembled WGS sequence"/>
</dbReference>
<dbReference type="EMBL" id="BSXS01001545">
    <property type="protein sequence ID" value="GME76489.1"/>
    <property type="molecule type" value="Genomic_DNA"/>
</dbReference>
<reference evidence="1" key="1">
    <citation type="submission" date="2023-04" db="EMBL/GenBank/DDBJ databases">
        <title>Ambrosiozyma monospora NBRC 10751.</title>
        <authorList>
            <person name="Ichikawa N."/>
            <person name="Sato H."/>
            <person name="Tonouchi N."/>
        </authorList>
    </citation>
    <scope>NUCLEOTIDE SEQUENCE</scope>
    <source>
        <strain evidence="1">NBRC 10751</strain>
    </source>
</reference>
<evidence type="ECO:0000313" key="2">
    <source>
        <dbReference type="Proteomes" id="UP001165064"/>
    </source>
</evidence>
<evidence type="ECO:0000313" key="1">
    <source>
        <dbReference type="EMBL" id="GME76489.1"/>
    </source>
</evidence>
<organism evidence="1 2">
    <name type="scientific">Ambrosiozyma monospora</name>
    <name type="common">Yeast</name>
    <name type="synonym">Endomycopsis monosporus</name>
    <dbReference type="NCBI Taxonomy" id="43982"/>
    <lineage>
        <taxon>Eukaryota</taxon>
        <taxon>Fungi</taxon>
        <taxon>Dikarya</taxon>
        <taxon>Ascomycota</taxon>
        <taxon>Saccharomycotina</taxon>
        <taxon>Pichiomycetes</taxon>
        <taxon>Pichiales</taxon>
        <taxon>Pichiaceae</taxon>
        <taxon>Ambrosiozyma</taxon>
    </lineage>
</organism>
<accession>A0ACB5SYK6</accession>
<protein>
    <submittedName>
        <fullName evidence="1">Unnamed protein product</fullName>
    </submittedName>
</protein>
<gene>
    <name evidence="1" type="ORF">Amon02_000263200</name>
</gene>